<protein>
    <submittedName>
        <fullName evidence="1">Uncharacterized protein</fullName>
    </submittedName>
</protein>
<accession>A0A382E9G1</accession>
<reference evidence="1" key="1">
    <citation type="submission" date="2018-05" db="EMBL/GenBank/DDBJ databases">
        <authorList>
            <person name="Lanie J.A."/>
            <person name="Ng W.-L."/>
            <person name="Kazmierczak K.M."/>
            <person name="Andrzejewski T.M."/>
            <person name="Davidsen T.M."/>
            <person name="Wayne K.J."/>
            <person name="Tettelin H."/>
            <person name="Glass J.I."/>
            <person name="Rusch D."/>
            <person name="Podicherti R."/>
            <person name="Tsui H.-C.T."/>
            <person name="Winkler M.E."/>
        </authorList>
    </citation>
    <scope>NUCLEOTIDE SEQUENCE</scope>
</reference>
<dbReference type="EMBL" id="UINC01043089">
    <property type="protein sequence ID" value="SVB46623.1"/>
    <property type="molecule type" value="Genomic_DNA"/>
</dbReference>
<gene>
    <name evidence="1" type="ORF">METZ01_LOCUS199477</name>
</gene>
<dbReference type="AlphaFoldDB" id="A0A382E9G1"/>
<proteinExistence type="predicted"/>
<organism evidence="1">
    <name type="scientific">marine metagenome</name>
    <dbReference type="NCBI Taxonomy" id="408172"/>
    <lineage>
        <taxon>unclassified sequences</taxon>
        <taxon>metagenomes</taxon>
        <taxon>ecological metagenomes</taxon>
    </lineage>
</organism>
<evidence type="ECO:0000313" key="1">
    <source>
        <dbReference type="EMBL" id="SVB46623.1"/>
    </source>
</evidence>
<sequence length="233" mass="26018">MRFLLPTSQENRTMCRIKLVKQGLKLFLIIFVAILTTSVADAAKSNDVGASQEWATIDGFRSAQFGSNEKAVLRAIKQDFRINKKGVSRVVNPNEKTVTLRIDVKDLLTDSGPSKVFYIFGFKSKKLIHVNVLWGRPVQNKPDAEQVVSTANQLRNYFAQKRYQKDGFALNAQLGEGIILVFQGKDKKGRAARLLLSNPKNNDGKAGDNIALTLSYIEKPDDPDVFRIKDGAF</sequence>
<name>A0A382E9G1_9ZZZZ</name>